<proteinExistence type="predicted"/>
<dbReference type="EMBL" id="KZ293428">
    <property type="protein sequence ID" value="PBK69706.1"/>
    <property type="molecule type" value="Genomic_DNA"/>
</dbReference>
<protein>
    <submittedName>
        <fullName evidence="1">Uncharacterized protein</fullName>
    </submittedName>
</protein>
<name>A0A2H3C326_9AGAR</name>
<accession>A0A2H3C326</accession>
<reference evidence="2" key="1">
    <citation type="journal article" date="2017" name="Nat. Ecol. Evol.">
        <title>Genome expansion and lineage-specific genetic innovations in the forest pathogenic fungi Armillaria.</title>
        <authorList>
            <person name="Sipos G."/>
            <person name="Prasanna A.N."/>
            <person name="Walter M.C."/>
            <person name="O'Connor E."/>
            <person name="Balint B."/>
            <person name="Krizsan K."/>
            <person name="Kiss B."/>
            <person name="Hess J."/>
            <person name="Varga T."/>
            <person name="Slot J."/>
            <person name="Riley R."/>
            <person name="Boka B."/>
            <person name="Rigling D."/>
            <person name="Barry K."/>
            <person name="Lee J."/>
            <person name="Mihaltcheva S."/>
            <person name="LaButti K."/>
            <person name="Lipzen A."/>
            <person name="Waldron R."/>
            <person name="Moloney N.M."/>
            <person name="Sperisen C."/>
            <person name="Kredics L."/>
            <person name="Vagvoelgyi C."/>
            <person name="Patrignani A."/>
            <person name="Fitzpatrick D."/>
            <person name="Nagy I."/>
            <person name="Doyle S."/>
            <person name="Anderson J.B."/>
            <person name="Grigoriev I.V."/>
            <person name="Gueldener U."/>
            <person name="Muensterkoetter M."/>
            <person name="Nagy L.G."/>
        </authorList>
    </citation>
    <scope>NUCLEOTIDE SEQUENCE [LARGE SCALE GENOMIC DNA]</scope>
    <source>
        <strain evidence="2">28-4</strain>
    </source>
</reference>
<dbReference type="AlphaFoldDB" id="A0A2H3C326"/>
<gene>
    <name evidence="1" type="ORF">ARMSODRAFT_974824</name>
</gene>
<evidence type="ECO:0000313" key="2">
    <source>
        <dbReference type="Proteomes" id="UP000218334"/>
    </source>
</evidence>
<keyword evidence="2" id="KW-1185">Reference proteome</keyword>
<dbReference type="Proteomes" id="UP000218334">
    <property type="component" value="Unassembled WGS sequence"/>
</dbReference>
<evidence type="ECO:0000313" key="1">
    <source>
        <dbReference type="EMBL" id="PBK69706.1"/>
    </source>
</evidence>
<sequence length="201" mass="23144">MTFPYIKQTKFLEARTSLKWQLSLLIAEEVEAVPESDLSGASEQEWVFSKRRRAVRRGGLSGFSKLCRKDSAMLPEYVKLNPFDPLPSFSNGDPSSRRRREVESAGQDRVPVIVRRSLDESASGNVTTFRRDGRTLQMPKIAIITLNLKMKQGSRTQRRQEQFLSSKITARRCAHHLWFRPSFVIRLPRTPELARSRVPEL</sequence>
<organism evidence="1 2">
    <name type="scientific">Armillaria solidipes</name>
    <dbReference type="NCBI Taxonomy" id="1076256"/>
    <lineage>
        <taxon>Eukaryota</taxon>
        <taxon>Fungi</taxon>
        <taxon>Dikarya</taxon>
        <taxon>Basidiomycota</taxon>
        <taxon>Agaricomycotina</taxon>
        <taxon>Agaricomycetes</taxon>
        <taxon>Agaricomycetidae</taxon>
        <taxon>Agaricales</taxon>
        <taxon>Marasmiineae</taxon>
        <taxon>Physalacriaceae</taxon>
        <taxon>Armillaria</taxon>
    </lineage>
</organism>